<reference evidence="3" key="2">
    <citation type="submission" date="2013-06" db="EMBL/GenBank/DDBJ databases">
        <title>Draft genome sequence of Clostridium hylemonae (DSM 15053).</title>
        <authorList>
            <person name="Sudarsanam P."/>
            <person name="Ley R."/>
            <person name="Guruge J."/>
            <person name="Turnbaugh P.J."/>
            <person name="Mahowald M."/>
            <person name="Liep D."/>
            <person name="Gordon J."/>
        </authorList>
    </citation>
    <scope>NUCLEOTIDE SEQUENCE</scope>
    <source>
        <strain evidence="3">DSM 15053</strain>
    </source>
</reference>
<name>C0C1R3_9FIRM</name>
<dbReference type="Gene3D" id="1.10.530.10">
    <property type="match status" value="1"/>
</dbReference>
<dbReference type="CDD" id="cd00254">
    <property type="entry name" value="LT-like"/>
    <property type="match status" value="1"/>
</dbReference>
<dbReference type="PANTHER" id="PTHR37423:SF2">
    <property type="entry name" value="MEMBRANE-BOUND LYTIC MUREIN TRANSGLYCOSYLASE C"/>
    <property type="match status" value="1"/>
</dbReference>
<evidence type="ECO:0000313" key="4">
    <source>
        <dbReference type="Proteomes" id="UP000004893"/>
    </source>
</evidence>
<dbReference type="STRING" id="553973.CLOHYLEM_06083"/>
<gene>
    <name evidence="3" type="ORF">CLOHYLEM_06083</name>
</gene>
<evidence type="ECO:0000259" key="2">
    <source>
        <dbReference type="Pfam" id="PF01464"/>
    </source>
</evidence>
<organism evidence="3 4">
    <name type="scientific">[Clostridium] hylemonae DSM 15053</name>
    <dbReference type="NCBI Taxonomy" id="553973"/>
    <lineage>
        <taxon>Bacteria</taxon>
        <taxon>Bacillati</taxon>
        <taxon>Bacillota</taxon>
        <taxon>Clostridia</taxon>
        <taxon>Lachnospirales</taxon>
        <taxon>Lachnospiraceae</taxon>
    </lineage>
</organism>
<protein>
    <submittedName>
        <fullName evidence="3">Transglycosylase SLT domain protein</fullName>
    </submittedName>
</protein>
<keyword evidence="4" id="KW-1185">Reference proteome</keyword>
<accession>C0C1R3</accession>
<sequence length="281" mass="30459">MTFIKICYSIKFIIRSDFKNNKKILQRKNIRRRGKKMAYYNNYNFDPVSFGSGLPVNLYYGQHGSTERTQRAGAGFSQIFAAKSRKNSTATLFDSLPSSMNAIFEEAASRFGVDANLLKAIGKAESAFNASAVSQAGAIGVMQLMPATAAALGVSNPYDARENIMGGASYIADLLRKYGGDVKLALAAYNAGSGNVDKYGGIPPFKETQSYVKKVMEYAGEDITVNGTVSQAASQQYESGETVPLQAVQADSGYLSNLVDLLRIQMEMKLTSILSDVDGEF</sequence>
<dbReference type="Proteomes" id="UP000004893">
    <property type="component" value="Unassembled WGS sequence"/>
</dbReference>
<feature type="domain" description="Transglycosylase SLT" evidence="2">
    <location>
        <begin position="104"/>
        <end position="209"/>
    </location>
</feature>
<dbReference type="AlphaFoldDB" id="C0C1R3"/>
<evidence type="ECO:0000256" key="1">
    <source>
        <dbReference type="ARBA" id="ARBA00007734"/>
    </source>
</evidence>
<comment type="caution">
    <text evidence="3">The sequence shown here is derived from an EMBL/GenBank/DDBJ whole genome shotgun (WGS) entry which is preliminary data.</text>
</comment>
<reference evidence="3" key="1">
    <citation type="submission" date="2009-02" db="EMBL/GenBank/DDBJ databases">
        <authorList>
            <person name="Fulton L."/>
            <person name="Clifton S."/>
            <person name="Fulton B."/>
            <person name="Xu J."/>
            <person name="Minx P."/>
            <person name="Pepin K.H."/>
            <person name="Johnson M."/>
            <person name="Bhonagiri V."/>
            <person name="Nash W.E."/>
            <person name="Mardis E.R."/>
            <person name="Wilson R.K."/>
        </authorList>
    </citation>
    <scope>NUCLEOTIDE SEQUENCE [LARGE SCALE GENOMIC DNA]</scope>
    <source>
        <strain evidence="3">DSM 15053</strain>
    </source>
</reference>
<dbReference type="InterPro" id="IPR023346">
    <property type="entry name" value="Lysozyme-like_dom_sf"/>
</dbReference>
<dbReference type="eggNOG" id="COG0741">
    <property type="taxonomic scope" value="Bacteria"/>
</dbReference>
<dbReference type="GO" id="GO:0016020">
    <property type="term" value="C:membrane"/>
    <property type="evidence" value="ECO:0007669"/>
    <property type="project" value="InterPro"/>
</dbReference>
<dbReference type="InterPro" id="IPR000189">
    <property type="entry name" value="Transglyc_AS"/>
</dbReference>
<dbReference type="GO" id="GO:0000270">
    <property type="term" value="P:peptidoglycan metabolic process"/>
    <property type="evidence" value="ECO:0007669"/>
    <property type="project" value="InterPro"/>
</dbReference>
<comment type="similarity">
    <text evidence="1">Belongs to the transglycosylase Slt family.</text>
</comment>
<dbReference type="PANTHER" id="PTHR37423">
    <property type="entry name" value="SOLUBLE LYTIC MUREIN TRANSGLYCOSYLASE-RELATED"/>
    <property type="match status" value="1"/>
</dbReference>
<proteinExistence type="inferred from homology"/>
<evidence type="ECO:0000313" key="3">
    <source>
        <dbReference type="EMBL" id="EEG74077.1"/>
    </source>
</evidence>
<dbReference type="GO" id="GO:0008933">
    <property type="term" value="F:peptidoglycan lytic transglycosylase activity"/>
    <property type="evidence" value="ECO:0007669"/>
    <property type="project" value="InterPro"/>
</dbReference>
<dbReference type="SUPFAM" id="SSF53955">
    <property type="entry name" value="Lysozyme-like"/>
    <property type="match status" value="1"/>
</dbReference>
<dbReference type="HOGENOM" id="CLU_989385_0_0_9"/>
<dbReference type="EMBL" id="ABYI02000022">
    <property type="protein sequence ID" value="EEG74077.1"/>
    <property type="molecule type" value="Genomic_DNA"/>
</dbReference>
<dbReference type="InterPro" id="IPR008258">
    <property type="entry name" value="Transglycosylase_SLT_dom_1"/>
</dbReference>
<dbReference type="Pfam" id="PF01464">
    <property type="entry name" value="SLT"/>
    <property type="match status" value="1"/>
</dbReference>
<dbReference type="PROSITE" id="PS00922">
    <property type="entry name" value="TRANSGLYCOSYLASE"/>
    <property type="match status" value="1"/>
</dbReference>